<gene>
    <name evidence="1" type="ORF">ZEAMMB73_Zm00001d002796</name>
</gene>
<dbReference type="InterPro" id="IPR050868">
    <property type="entry name" value="ELMO_domain-containing"/>
</dbReference>
<dbReference type="Pfam" id="PF04727">
    <property type="entry name" value="ELMO_CED12"/>
    <property type="match status" value="1"/>
</dbReference>
<dbReference type="PANTHER" id="PTHR12771">
    <property type="entry name" value="ENGULFMENT AND CELL MOTILITY"/>
    <property type="match status" value="1"/>
</dbReference>
<dbReference type="SMR" id="A0A1D6E4D0"/>
<organism evidence="1">
    <name type="scientific">Zea mays</name>
    <name type="common">Maize</name>
    <dbReference type="NCBI Taxonomy" id="4577"/>
    <lineage>
        <taxon>Eukaryota</taxon>
        <taxon>Viridiplantae</taxon>
        <taxon>Streptophyta</taxon>
        <taxon>Embryophyta</taxon>
        <taxon>Tracheophyta</taxon>
        <taxon>Spermatophyta</taxon>
        <taxon>Magnoliopsida</taxon>
        <taxon>Liliopsida</taxon>
        <taxon>Poales</taxon>
        <taxon>Poaceae</taxon>
        <taxon>PACMAD clade</taxon>
        <taxon>Panicoideae</taxon>
        <taxon>Andropogonodae</taxon>
        <taxon>Andropogoneae</taxon>
        <taxon>Tripsacinae</taxon>
        <taxon>Zea</taxon>
    </lineage>
</organism>
<dbReference type="AlphaFoldDB" id="A0A1D6E4D0"/>
<name>A0A1D6E4D0_MAIZE</name>
<dbReference type="PANTHER" id="PTHR12771:SF24">
    <property type="entry name" value="OS04G0545100 PROTEIN"/>
    <property type="match status" value="1"/>
</dbReference>
<dbReference type="InterPro" id="IPR006816">
    <property type="entry name" value="ELMO_dom"/>
</dbReference>
<protein>
    <submittedName>
        <fullName evidence="1">ELMO/CED-12 family protein</fullName>
    </submittedName>
</protein>
<accession>A0A1D6E4D0</accession>
<dbReference type="InParanoid" id="A0A1D6E4D0"/>
<dbReference type="PROSITE" id="PS51335">
    <property type="entry name" value="ELMO"/>
    <property type="match status" value="1"/>
</dbReference>
<dbReference type="EMBL" id="CM007648">
    <property type="protein sequence ID" value="ONM15376.1"/>
    <property type="molecule type" value="Genomic_DNA"/>
</dbReference>
<proteinExistence type="predicted"/>
<dbReference type="STRING" id="4577.A0A1D6E4D0"/>
<evidence type="ECO:0000313" key="1">
    <source>
        <dbReference type="EMBL" id="ONM15376.1"/>
    </source>
</evidence>
<reference evidence="1" key="1">
    <citation type="submission" date="2015-12" db="EMBL/GenBank/DDBJ databases">
        <title>Update maize B73 reference genome by single molecule sequencing technologies.</title>
        <authorList>
            <consortium name="Maize Genome Sequencing Project"/>
            <person name="Ware D."/>
        </authorList>
    </citation>
    <scope>NUCLEOTIDE SEQUENCE [LARGE SCALE GENOMIC DNA]</scope>
    <source>
        <tissue evidence="1">Seedling</tissue>
    </source>
</reference>
<dbReference type="ExpressionAtlas" id="A0A1D6E4D0">
    <property type="expression patterns" value="baseline and differential"/>
</dbReference>
<sequence>MEQNDGSFLAVRRLSGGAIHHHRHHSSPAEVVGVSTAWIGKGLTSCVCAQGTESDGRLSFDLSPIQFALLKRFLLFELKLFSRKCCIDCFDTAYLSVINIVCHCLHYVLKYTGYSLLQEECLHRLQNRIEVQYDGSNLEHQKALVALWHASFPGTELLGLVSDQWKEMGWQGKDPSTDFRGGGFISLENLLYFSKKYPKSFHELLRKQNGDRALWEYPFAVAGVNITFMLIQMLDLQAAKPTSLVGAVFLNLLLENDRAFDILYCITFKLMDQKWLEMHASYMDFNVVIKSTRRQLERELLLEDIQRIQDMPSYMLLTC</sequence>